<dbReference type="PANTHER" id="PTHR11660:SF53">
    <property type="entry name" value="SOLUTE CARRIER FAMILY 40 MEMBER 3, CHLOROPLASTIC"/>
    <property type="match status" value="1"/>
</dbReference>
<comment type="function">
    <text evidence="6">May be involved in iron transport and iron homeostasis.</text>
</comment>
<dbReference type="InterPro" id="IPR009716">
    <property type="entry name" value="Ferroportin-1"/>
</dbReference>
<evidence type="ECO:0000256" key="2">
    <source>
        <dbReference type="ARBA" id="ARBA00022448"/>
    </source>
</evidence>
<evidence type="ECO:0000256" key="1">
    <source>
        <dbReference type="ARBA" id="ARBA00004141"/>
    </source>
</evidence>
<keyword evidence="2 6" id="KW-0813">Transport</keyword>
<keyword evidence="4 6" id="KW-1133">Transmembrane helix</keyword>
<evidence type="ECO:0000256" key="5">
    <source>
        <dbReference type="ARBA" id="ARBA00023136"/>
    </source>
</evidence>
<proteinExistence type="inferred from homology"/>
<comment type="similarity">
    <text evidence="6">Belongs to the ferroportin (FP) (TC 2.A.100) family. SLC40A subfamily.</text>
</comment>
<feature type="transmembrane region" description="Helical" evidence="6">
    <location>
        <begin position="12"/>
        <end position="32"/>
    </location>
</feature>
<accession>A0ABM3RIE3</accession>
<sequence length="157" mass="17192">MDHYPRVHAFNFLSFIQAISQLMSVAMIIHAHQVRYVVVSSVLLRPWFIILVFASAIERLCGLALGVAMERDWLVLLAGTNRPIALAQANAAINRIDLLCEYFNKALKLAQGDGRLPQFTPVDELSCYLSLLLQTNFLVAAEAPVAAAAESPVVAAT</sequence>
<evidence type="ECO:0000313" key="8">
    <source>
        <dbReference type="RefSeq" id="XP_056695385.1"/>
    </source>
</evidence>
<evidence type="ECO:0000313" key="7">
    <source>
        <dbReference type="Proteomes" id="UP000813463"/>
    </source>
</evidence>
<evidence type="ECO:0000256" key="3">
    <source>
        <dbReference type="ARBA" id="ARBA00022692"/>
    </source>
</evidence>
<evidence type="ECO:0000256" key="4">
    <source>
        <dbReference type="ARBA" id="ARBA00022989"/>
    </source>
</evidence>
<organism evidence="7 8">
    <name type="scientific">Spinacia oleracea</name>
    <name type="common">Spinach</name>
    <dbReference type="NCBI Taxonomy" id="3562"/>
    <lineage>
        <taxon>Eukaryota</taxon>
        <taxon>Viridiplantae</taxon>
        <taxon>Streptophyta</taxon>
        <taxon>Embryophyta</taxon>
        <taxon>Tracheophyta</taxon>
        <taxon>Spermatophyta</taxon>
        <taxon>Magnoliopsida</taxon>
        <taxon>eudicotyledons</taxon>
        <taxon>Gunneridae</taxon>
        <taxon>Pentapetalae</taxon>
        <taxon>Caryophyllales</taxon>
        <taxon>Chenopodiaceae</taxon>
        <taxon>Chenopodioideae</taxon>
        <taxon>Anserineae</taxon>
        <taxon>Spinacia</taxon>
    </lineage>
</organism>
<protein>
    <recommendedName>
        <fullName evidence="6">Solute carrier family 40 member</fullName>
    </recommendedName>
</protein>
<dbReference type="Proteomes" id="UP000813463">
    <property type="component" value="Chromosome 3"/>
</dbReference>
<dbReference type="GeneID" id="130469890"/>
<name>A0ABM3RIE3_SPIOL</name>
<keyword evidence="3 6" id="KW-0812">Transmembrane</keyword>
<dbReference type="RefSeq" id="XP_056695385.1">
    <property type="nucleotide sequence ID" value="XM_056839407.1"/>
</dbReference>
<gene>
    <name evidence="8" type="primary">LOC130469890</name>
</gene>
<reference evidence="8" key="2">
    <citation type="submission" date="2025-08" db="UniProtKB">
        <authorList>
            <consortium name="RefSeq"/>
        </authorList>
    </citation>
    <scope>IDENTIFICATION</scope>
    <source>
        <tissue evidence="8">Leaf</tissue>
    </source>
</reference>
<keyword evidence="7" id="KW-1185">Reference proteome</keyword>
<keyword evidence="5 6" id="KW-0472">Membrane</keyword>
<evidence type="ECO:0000256" key="6">
    <source>
        <dbReference type="RuleBase" id="RU365065"/>
    </source>
</evidence>
<dbReference type="PANTHER" id="PTHR11660">
    <property type="entry name" value="SOLUTE CARRIER FAMILY 40 MEMBER"/>
    <property type="match status" value="1"/>
</dbReference>
<feature type="transmembrane region" description="Helical" evidence="6">
    <location>
        <begin position="44"/>
        <end position="68"/>
    </location>
</feature>
<dbReference type="Pfam" id="PF06963">
    <property type="entry name" value="FPN1"/>
    <property type="match status" value="1"/>
</dbReference>
<comment type="caution">
    <text evidence="6">Lacks conserved residue(s) required for the propagation of feature annotation.</text>
</comment>
<keyword evidence="6" id="KW-0406">Ion transport</keyword>
<comment type="subcellular location">
    <subcellularLocation>
        <location evidence="1 6">Membrane</location>
        <topology evidence="1 6">Multi-pass membrane protein</topology>
    </subcellularLocation>
</comment>
<reference evidence="7" key="1">
    <citation type="journal article" date="2021" name="Nat. Commun.">
        <title>Genomic analyses provide insights into spinach domestication and the genetic basis of agronomic traits.</title>
        <authorList>
            <person name="Cai X."/>
            <person name="Sun X."/>
            <person name="Xu C."/>
            <person name="Sun H."/>
            <person name="Wang X."/>
            <person name="Ge C."/>
            <person name="Zhang Z."/>
            <person name="Wang Q."/>
            <person name="Fei Z."/>
            <person name="Jiao C."/>
            <person name="Wang Q."/>
        </authorList>
    </citation>
    <scope>NUCLEOTIDE SEQUENCE [LARGE SCALE GENOMIC DNA]</scope>
    <source>
        <strain evidence="7">cv. Varoflay</strain>
    </source>
</reference>